<dbReference type="EMBL" id="CP051461">
    <property type="protein sequence ID" value="QJC57214.1"/>
    <property type="molecule type" value="Genomic_DNA"/>
</dbReference>
<feature type="region of interest" description="Disordered" evidence="1">
    <location>
        <begin position="1"/>
        <end position="41"/>
    </location>
</feature>
<evidence type="ECO:0000313" key="2">
    <source>
        <dbReference type="EMBL" id="QJC57214.1"/>
    </source>
</evidence>
<reference evidence="2 3" key="1">
    <citation type="submission" date="2020-04" db="EMBL/GenBank/DDBJ databases">
        <title>Complete genome of a Psychrophilic, Marine, Gas Vacuolate Bacterium Polaromonas vacuolata KCTC 22033T.</title>
        <authorList>
            <person name="Hwang K."/>
            <person name="Kim K.M."/>
        </authorList>
    </citation>
    <scope>NUCLEOTIDE SEQUENCE [LARGE SCALE GENOMIC DNA]</scope>
    <source>
        <strain evidence="2 3">KCTC 22033</strain>
    </source>
</reference>
<evidence type="ECO:0000313" key="3">
    <source>
        <dbReference type="Proteomes" id="UP000502041"/>
    </source>
</evidence>
<name>A0A6H2HC89_9BURK</name>
<dbReference type="AlphaFoldDB" id="A0A6H2HC89"/>
<protein>
    <submittedName>
        <fullName evidence="2">Uncharacterized protein</fullName>
    </submittedName>
</protein>
<gene>
    <name evidence="2" type="ORF">HC248_02535</name>
</gene>
<accession>A0A6H2HC89</accession>
<dbReference type="Proteomes" id="UP000502041">
    <property type="component" value="Chromosome"/>
</dbReference>
<organism evidence="2 3">
    <name type="scientific">Polaromonas vacuolata</name>
    <dbReference type="NCBI Taxonomy" id="37448"/>
    <lineage>
        <taxon>Bacteria</taxon>
        <taxon>Pseudomonadati</taxon>
        <taxon>Pseudomonadota</taxon>
        <taxon>Betaproteobacteria</taxon>
        <taxon>Burkholderiales</taxon>
        <taxon>Comamonadaceae</taxon>
        <taxon>Polaromonas</taxon>
    </lineage>
</organism>
<proteinExistence type="predicted"/>
<sequence length="162" mass="17413">MSIDKNPDLNRTARLPLTATENAAIKAPNGASRTAAQSPQNQRNLQELQVGAFMHELINYQRECESQLIEHLEAGFLQAELEQAAALQRAELKHQASRAGEVLDPQRFLLAKDEANVAGKPAPSSDETLTSPDAVGAVVSPVSVVVAKDESHATSKLGPIKR</sequence>
<keyword evidence="3" id="KW-1185">Reference proteome</keyword>
<feature type="compositionally biased region" description="Polar residues" evidence="1">
    <location>
        <begin position="31"/>
        <end position="41"/>
    </location>
</feature>
<dbReference type="RefSeq" id="WP_168922762.1">
    <property type="nucleotide sequence ID" value="NZ_CP051461.1"/>
</dbReference>
<dbReference type="KEGG" id="pvac:HC248_02535"/>
<evidence type="ECO:0000256" key="1">
    <source>
        <dbReference type="SAM" id="MobiDB-lite"/>
    </source>
</evidence>